<dbReference type="GO" id="GO:0035556">
    <property type="term" value="P:intracellular signal transduction"/>
    <property type="evidence" value="ECO:0007669"/>
    <property type="project" value="InterPro"/>
</dbReference>
<dbReference type="SMART" id="SM00537">
    <property type="entry name" value="DCX"/>
    <property type="match status" value="1"/>
</dbReference>
<dbReference type="GO" id="GO:0043005">
    <property type="term" value="C:neuron projection"/>
    <property type="evidence" value="ECO:0007669"/>
    <property type="project" value="UniProtKB-ARBA"/>
</dbReference>
<dbReference type="GO" id="GO:0005930">
    <property type="term" value="C:axoneme"/>
    <property type="evidence" value="ECO:0007669"/>
    <property type="project" value="TreeGrafter"/>
</dbReference>
<evidence type="ECO:0000256" key="2">
    <source>
        <dbReference type="ARBA" id="ARBA00004496"/>
    </source>
</evidence>
<dbReference type="GO" id="GO:0042461">
    <property type="term" value="P:photoreceptor cell development"/>
    <property type="evidence" value="ECO:0007669"/>
    <property type="project" value="TreeGrafter"/>
</dbReference>
<keyword evidence="3" id="KW-0963">Cytoplasm</keyword>
<evidence type="ECO:0000256" key="5">
    <source>
        <dbReference type="ARBA" id="ARBA00023273"/>
    </source>
</evidence>
<keyword evidence="4" id="KW-0677">Repeat</keyword>
<organism evidence="7 8">
    <name type="scientific">Trichuris muris</name>
    <name type="common">Mouse whipworm</name>
    <dbReference type="NCBI Taxonomy" id="70415"/>
    <lineage>
        <taxon>Eukaryota</taxon>
        <taxon>Metazoa</taxon>
        <taxon>Ecdysozoa</taxon>
        <taxon>Nematoda</taxon>
        <taxon>Enoplea</taxon>
        <taxon>Dorylaimia</taxon>
        <taxon>Trichinellida</taxon>
        <taxon>Trichuridae</taxon>
        <taxon>Trichuris</taxon>
    </lineage>
</organism>
<evidence type="ECO:0000256" key="1">
    <source>
        <dbReference type="ARBA" id="ARBA00004316"/>
    </source>
</evidence>
<comment type="subcellular location">
    <subcellularLocation>
        <location evidence="1">Cell projection</location>
    </subcellularLocation>
    <subcellularLocation>
        <location evidence="2">Cytoplasm</location>
    </subcellularLocation>
</comment>
<proteinExistence type="predicted"/>
<accession>A0A5S6QBU6</accession>
<dbReference type="STRING" id="70415.A0A5S6QBU6"/>
<keyword evidence="5" id="KW-0966">Cell projection</keyword>
<feature type="domain" description="Doublecortin" evidence="6">
    <location>
        <begin position="27"/>
        <end position="90"/>
    </location>
</feature>
<evidence type="ECO:0000313" key="7">
    <source>
        <dbReference type="Proteomes" id="UP000046395"/>
    </source>
</evidence>
<dbReference type="InterPro" id="IPR003533">
    <property type="entry name" value="Doublecortin_dom"/>
</dbReference>
<name>A0A5S6QBU6_TRIMR</name>
<protein>
    <submittedName>
        <fullName evidence="8">Doublecortin domain-containing protein</fullName>
    </submittedName>
</protein>
<evidence type="ECO:0000313" key="8">
    <source>
        <dbReference type="WBParaSite" id="TMUE_1000004555.1"/>
    </source>
</evidence>
<evidence type="ECO:0000259" key="6">
    <source>
        <dbReference type="PROSITE" id="PS50309"/>
    </source>
</evidence>
<dbReference type="Pfam" id="PF03607">
    <property type="entry name" value="DCX"/>
    <property type="match status" value="1"/>
</dbReference>
<dbReference type="WBParaSite" id="TMUE_1000004555.1">
    <property type="protein sequence ID" value="TMUE_1000004555.1"/>
    <property type="gene ID" value="WBGene00299003"/>
</dbReference>
<evidence type="ECO:0000256" key="3">
    <source>
        <dbReference type="ARBA" id="ARBA00022490"/>
    </source>
</evidence>
<dbReference type="PROSITE" id="PS50309">
    <property type="entry name" value="DC"/>
    <property type="match status" value="1"/>
</dbReference>
<dbReference type="Gene3D" id="3.10.20.230">
    <property type="entry name" value="Doublecortin domain"/>
    <property type="match status" value="1"/>
</dbReference>
<reference evidence="8" key="1">
    <citation type="submission" date="2019-12" db="UniProtKB">
        <authorList>
            <consortium name="WormBaseParasite"/>
        </authorList>
    </citation>
    <scope>IDENTIFICATION</scope>
</reference>
<dbReference type="SUPFAM" id="SSF89837">
    <property type="entry name" value="Doublecortin (DC)"/>
    <property type="match status" value="1"/>
</dbReference>
<dbReference type="PANTHER" id="PTHR23005">
    <property type="entry name" value="RETINITIS PIGMENTOSA 1 PROTEIN"/>
    <property type="match status" value="1"/>
</dbReference>
<dbReference type="InterPro" id="IPR036572">
    <property type="entry name" value="Doublecortin_dom_sf"/>
</dbReference>
<keyword evidence="7" id="KW-1185">Reference proteome</keyword>
<dbReference type="PANTHER" id="PTHR23005:SF4">
    <property type="entry name" value="OXYGEN-REGULATED PROTEIN 1"/>
    <property type="match status" value="1"/>
</dbReference>
<dbReference type="Proteomes" id="UP000046395">
    <property type="component" value="Unassembled WGS sequence"/>
</dbReference>
<sequence length="115" mass="13084">MALELSENVLRYDINDLKRLVSVAVGQFRSFDALLEDLNRVLGDLVNLPHGVRYVFSLDGQKRIQQLSELDDGESYVCSSNESFKKIDYQNVREPVWSYGFRSNCRVACSTTVGD</sequence>
<evidence type="ECO:0000256" key="4">
    <source>
        <dbReference type="ARBA" id="ARBA00022737"/>
    </source>
</evidence>
<dbReference type="GO" id="GO:0035082">
    <property type="term" value="P:axoneme assembly"/>
    <property type="evidence" value="ECO:0007669"/>
    <property type="project" value="TreeGrafter"/>
</dbReference>
<dbReference type="AlphaFoldDB" id="A0A5S6QBU6"/>